<sequence length="533" mass="58736">MTYPAAGAGLPPHHDSTSDSDDSSSSAAACPSRRGDSSSAWDRPPRALLPADSLAPRNPPLHDGHWWTAAGGDSSAWDKGEWRPLSPVPADPIASEYFDKLAGYFVEAASRLPLAEIPYLTRCLTHSGLAIGFADPVTNIIITTVDTFAHTEPYLMYPVDPIEPTKRKITFTEGARSSWEALNMFMLRYFRNLTPPQSELLLYMAGYDLRAAVEEVHHYIGGPDHPDLLVHDSARTKAAFVEAAYPPCSAPDLLRLMTSTYSCCLVQPVLEVLSQGGKLTSACVHKICKMLCHPWSPPPPPSRPPPVGTFRDSSGGITMTVCFGPDFFVTTCISMDGTTSSSITQPCQTYAGSSDDTTNMLRMFPLNQRRLVSHSNLPLTLENPEFLPFLKFQLLDMVHAVYLMAIAMLPVRALREGHLLRSLLAAGHCYGPLDPVANIVINTAWYDVLYPLSWDVASKIRAADILDARSKHRVESRSMASLPIFADPPQQMSKMLSHSCAKVDWTPRSRSYRICVMWHWPRNTLSLLSSGHS</sequence>
<feature type="region of interest" description="Disordered" evidence="1">
    <location>
        <begin position="1"/>
        <end position="56"/>
    </location>
</feature>
<dbReference type="EMBL" id="CM000882">
    <property type="protein sequence ID" value="KQK01895.1"/>
    <property type="molecule type" value="Genomic_DNA"/>
</dbReference>
<dbReference type="Gramene" id="KQK01895">
    <property type="protein sequence ID" value="KQK01895"/>
    <property type="gene ID" value="BRADI_3g59135v3"/>
</dbReference>
<dbReference type="InterPro" id="IPR046527">
    <property type="entry name" value="PIR2-like_helical"/>
</dbReference>
<dbReference type="RefSeq" id="XP_024317597.1">
    <property type="nucleotide sequence ID" value="XM_024461829.1"/>
</dbReference>
<feature type="domain" description="PIR2-like helical" evidence="2">
    <location>
        <begin position="99"/>
        <end position="214"/>
    </location>
</feature>
<proteinExistence type="predicted"/>
<dbReference type="PANTHER" id="PTHR33120:SF42">
    <property type="entry name" value="OS12G0105000 PROTEIN"/>
    <property type="match status" value="1"/>
</dbReference>
<dbReference type="PANTHER" id="PTHR33120">
    <property type="entry name" value="EXPRESSED PROTEIN-RELATED"/>
    <property type="match status" value="1"/>
</dbReference>
<accession>A0A0Q3FS88</accession>
<reference evidence="3 4" key="1">
    <citation type="journal article" date="2010" name="Nature">
        <title>Genome sequencing and analysis of the model grass Brachypodium distachyon.</title>
        <authorList>
            <consortium name="International Brachypodium Initiative"/>
        </authorList>
    </citation>
    <scope>NUCLEOTIDE SEQUENCE [LARGE SCALE GENOMIC DNA]</scope>
    <source>
        <strain evidence="3">Bd21</strain>
        <strain evidence="4">cv. Bd21</strain>
    </source>
</reference>
<evidence type="ECO:0000313" key="3">
    <source>
        <dbReference type="EMBL" id="KQK01895.1"/>
    </source>
</evidence>
<keyword evidence="5" id="KW-1185">Reference proteome</keyword>
<name>A0A0Q3FS88_BRADI</name>
<organism evidence="3">
    <name type="scientific">Brachypodium distachyon</name>
    <name type="common">Purple false brome</name>
    <name type="synonym">Trachynia distachya</name>
    <dbReference type="NCBI Taxonomy" id="15368"/>
    <lineage>
        <taxon>Eukaryota</taxon>
        <taxon>Viridiplantae</taxon>
        <taxon>Streptophyta</taxon>
        <taxon>Embryophyta</taxon>
        <taxon>Tracheophyta</taxon>
        <taxon>Spermatophyta</taxon>
        <taxon>Magnoliopsida</taxon>
        <taxon>Liliopsida</taxon>
        <taxon>Poales</taxon>
        <taxon>Poaceae</taxon>
        <taxon>BOP clade</taxon>
        <taxon>Pooideae</taxon>
        <taxon>Stipodae</taxon>
        <taxon>Brachypodieae</taxon>
        <taxon>Brachypodium</taxon>
    </lineage>
</organism>
<dbReference type="GeneID" id="112271771"/>
<evidence type="ECO:0000313" key="4">
    <source>
        <dbReference type="EnsemblPlants" id="KQK01895"/>
    </source>
</evidence>
<protein>
    <recommendedName>
        <fullName evidence="2">PIR2-like helical domain-containing protein</fullName>
    </recommendedName>
</protein>
<dbReference type="AlphaFoldDB" id="A0A0Q3FS88"/>
<dbReference type="EnsemblPlants" id="KQK01895">
    <property type="protein sequence ID" value="KQK01895"/>
    <property type="gene ID" value="BRADI_3g59135v3"/>
</dbReference>
<evidence type="ECO:0000259" key="2">
    <source>
        <dbReference type="Pfam" id="PF20235"/>
    </source>
</evidence>
<evidence type="ECO:0000256" key="1">
    <source>
        <dbReference type="SAM" id="MobiDB-lite"/>
    </source>
</evidence>
<reference evidence="4" key="3">
    <citation type="submission" date="2018-08" db="UniProtKB">
        <authorList>
            <consortium name="EnsemblPlants"/>
        </authorList>
    </citation>
    <scope>IDENTIFICATION</scope>
    <source>
        <strain evidence="4">cv. Bd21</strain>
    </source>
</reference>
<evidence type="ECO:0000313" key="5">
    <source>
        <dbReference type="Proteomes" id="UP000008810"/>
    </source>
</evidence>
<dbReference type="Proteomes" id="UP000008810">
    <property type="component" value="Chromosome 3"/>
</dbReference>
<gene>
    <name evidence="4" type="primary">LOC112271771</name>
    <name evidence="3" type="ORF">BRADI_3g59135v3</name>
</gene>
<dbReference type="OrthoDB" id="607685at2759"/>
<reference evidence="3" key="2">
    <citation type="submission" date="2017-06" db="EMBL/GenBank/DDBJ databases">
        <title>WGS assembly of Brachypodium distachyon.</title>
        <authorList>
            <consortium name="The International Brachypodium Initiative"/>
            <person name="Lucas S."/>
            <person name="Harmon-Smith M."/>
            <person name="Lail K."/>
            <person name="Tice H."/>
            <person name="Grimwood J."/>
            <person name="Bruce D."/>
            <person name="Barry K."/>
            <person name="Shu S."/>
            <person name="Lindquist E."/>
            <person name="Wang M."/>
            <person name="Pitluck S."/>
            <person name="Vogel J.P."/>
            <person name="Garvin D.F."/>
            <person name="Mockler T.C."/>
            <person name="Schmutz J."/>
            <person name="Rokhsar D."/>
            <person name="Bevan M.W."/>
        </authorList>
    </citation>
    <scope>NUCLEOTIDE SEQUENCE</scope>
    <source>
        <strain evidence="3">Bd21</strain>
    </source>
</reference>
<feature type="domain" description="PIR2-like helical" evidence="2">
    <location>
        <begin position="396"/>
        <end position="482"/>
    </location>
</feature>
<dbReference type="Pfam" id="PF20235">
    <property type="entry name" value="PIR2-like_helical"/>
    <property type="match status" value="2"/>
</dbReference>